<dbReference type="NCBIfam" id="TIGR02946">
    <property type="entry name" value="acyl_WS_DGAT"/>
    <property type="match status" value="1"/>
</dbReference>
<dbReference type="GO" id="GO:0004144">
    <property type="term" value="F:diacylglycerol O-acyltransferase activity"/>
    <property type="evidence" value="ECO:0007669"/>
    <property type="project" value="UniProtKB-EC"/>
</dbReference>
<evidence type="ECO:0000256" key="2">
    <source>
        <dbReference type="ARBA" id="ARBA00005189"/>
    </source>
</evidence>
<keyword evidence="9 11" id="KW-0012">Acyltransferase</keyword>
<dbReference type="PANTHER" id="PTHR31650">
    <property type="entry name" value="O-ACYLTRANSFERASE (WSD1-LIKE) FAMILY PROTEIN"/>
    <property type="match status" value="1"/>
</dbReference>
<feature type="domain" description="O-acyltransferase WSD1 C-terminal" evidence="13">
    <location>
        <begin position="309"/>
        <end position="454"/>
    </location>
</feature>
<dbReference type="GO" id="GO:0001666">
    <property type="term" value="P:response to hypoxia"/>
    <property type="evidence" value="ECO:0007669"/>
    <property type="project" value="TreeGrafter"/>
</dbReference>
<dbReference type="InterPro" id="IPR045034">
    <property type="entry name" value="O-acyltransferase_WSD1-like"/>
</dbReference>
<proteinExistence type="inferred from homology"/>
<dbReference type="Pfam" id="PF06974">
    <property type="entry name" value="WS_DGAT_C"/>
    <property type="match status" value="1"/>
</dbReference>
<sequence>MRLPMSPIDSMFLLGESREHPMHVGGLILLQPPPGGDARSLRALFDAALAGDDVAPLWRRRAVRSLATLGMWAWEDDPHFDLEHHVRRDALPRPGGIAELRALVSRLHSTLLDRSRPLWEMHLIEGLADGRYAIYTKIHHALADGVGAMRLLHRALSTDADRTDMPAPWARFPSADPPHSAVGTALDLPSMTVRAVRGVVDEAAGMVPALVGTVDRALRGRGGAVSLTAPRTMLNVSIAGGRRFAAHDWSLTRLRRVAEAAGATVNDVVLAMSAGALRAYLLDHEALPDDPLVAMVPVSLRRGKTTEGGNDVGVLMCPLATHVDDSAARLAAIRDAMVDGKESMRGRSQTALLATSALGMAPLAVGVLTGNRAVVRPPFNVIVSNVPGPVEPLYWNGARVDALYPLSVPVDGQALNITCTSTDDRIAFGLTSCSRSVPQLDRLIAHLDDELAALERTVGVAGADGDR</sequence>
<evidence type="ECO:0000256" key="3">
    <source>
        <dbReference type="ARBA" id="ARBA00009587"/>
    </source>
</evidence>
<dbReference type="EC" id="2.3.1.20" evidence="4 11"/>
<dbReference type="InterPro" id="IPR009721">
    <property type="entry name" value="O-acyltransferase_WSD1_C"/>
</dbReference>
<comment type="pathway">
    <text evidence="2">Lipid metabolism.</text>
</comment>
<name>A0AA46PD74_9NOCA</name>
<keyword evidence="8 11" id="KW-0443">Lipid metabolism</keyword>
<evidence type="ECO:0000256" key="11">
    <source>
        <dbReference type="RuleBase" id="RU361241"/>
    </source>
</evidence>
<dbReference type="InterPro" id="IPR023213">
    <property type="entry name" value="CAT-like_dom_sf"/>
</dbReference>
<evidence type="ECO:0000256" key="1">
    <source>
        <dbReference type="ARBA" id="ARBA00004771"/>
    </source>
</evidence>
<dbReference type="GO" id="GO:0006071">
    <property type="term" value="P:glycerol metabolic process"/>
    <property type="evidence" value="ECO:0007669"/>
    <property type="project" value="UniProtKB-KW"/>
</dbReference>
<evidence type="ECO:0000256" key="5">
    <source>
        <dbReference type="ARBA" id="ARBA00022516"/>
    </source>
</evidence>
<dbReference type="GeneID" id="83621542"/>
<dbReference type="Proteomes" id="UP001163947">
    <property type="component" value="Chromosome"/>
</dbReference>
<dbReference type="GO" id="GO:0005886">
    <property type="term" value="C:plasma membrane"/>
    <property type="evidence" value="ECO:0007669"/>
    <property type="project" value="TreeGrafter"/>
</dbReference>
<comment type="similarity">
    <text evidence="3 11">Belongs to the long-chain O-acyltransferase family.</text>
</comment>
<comment type="catalytic activity">
    <reaction evidence="10 11">
        <text>an acyl-CoA + a 1,2-diacyl-sn-glycerol = a triacyl-sn-glycerol + CoA</text>
        <dbReference type="Rhea" id="RHEA:10868"/>
        <dbReference type="ChEBI" id="CHEBI:17815"/>
        <dbReference type="ChEBI" id="CHEBI:57287"/>
        <dbReference type="ChEBI" id="CHEBI:58342"/>
        <dbReference type="ChEBI" id="CHEBI:64615"/>
        <dbReference type="EC" id="2.3.1.20"/>
    </reaction>
</comment>
<dbReference type="EMBL" id="CP106982">
    <property type="protein sequence ID" value="UYF91659.1"/>
    <property type="molecule type" value="Genomic_DNA"/>
</dbReference>
<evidence type="ECO:0000256" key="9">
    <source>
        <dbReference type="ARBA" id="ARBA00023315"/>
    </source>
</evidence>
<evidence type="ECO:0000256" key="4">
    <source>
        <dbReference type="ARBA" id="ARBA00013244"/>
    </source>
</evidence>
<evidence type="ECO:0000313" key="15">
    <source>
        <dbReference type="Proteomes" id="UP001163947"/>
    </source>
</evidence>
<dbReference type="RefSeq" id="WP_072635393.1">
    <property type="nucleotide sequence ID" value="NZ_CP011341.1"/>
</dbReference>
<protein>
    <recommendedName>
        <fullName evidence="4 11">Diacylglycerol O-acyltransferase</fullName>
        <ecNumber evidence="4 11">2.3.1.20</ecNumber>
    </recommendedName>
</protein>
<dbReference type="SUPFAM" id="SSF52777">
    <property type="entry name" value="CoA-dependent acyltransferases"/>
    <property type="match status" value="2"/>
</dbReference>
<comment type="pathway">
    <text evidence="1 11">Glycerolipid metabolism; triacylglycerol biosynthesis.</text>
</comment>
<accession>A0AA46PD74</accession>
<evidence type="ECO:0000256" key="6">
    <source>
        <dbReference type="ARBA" id="ARBA00022679"/>
    </source>
</evidence>
<feature type="domain" description="O-acyltransferase WSD1-like N-terminal" evidence="12">
    <location>
        <begin position="5"/>
        <end position="269"/>
    </location>
</feature>
<reference evidence="14" key="1">
    <citation type="submission" date="2022-09" db="EMBL/GenBank/DDBJ databases">
        <title>The genome sequence of Rhodococcus aetherivorans N1.</title>
        <authorList>
            <person name="Jiang W."/>
        </authorList>
    </citation>
    <scope>NUCLEOTIDE SEQUENCE</scope>
    <source>
        <strain evidence="14">N1</strain>
    </source>
</reference>
<gene>
    <name evidence="14" type="ORF">OCS65_13955</name>
</gene>
<keyword evidence="6 11" id="KW-0808">Transferase</keyword>
<dbReference type="Pfam" id="PF03007">
    <property type="entry name" value="WS_DGAT_cat"/>
    <property type="match status" value="1"/>
</dbReference>
<organism evidence="14 15">
    <name type="scientific">Rhodococcus aetherivorans</name>
    <dbReference type="NCBI Taxonomy" id="191292"/>
    <lineage>
        <taxon>Bacteria</taxon>
        <taxon>Bacillati</taxon>
        <taxon>Actinomycetota</taxon>
        <taxon>Actinomycetes</taxon>
        <taxon>Mycobacteriales</taxon>
        <taxon>Nocardiaceae</taxon>
        <taxon>Rhodococcus</taxon>
    </lineage>
</organism>
<evidence type="ECO:0000259" key="12">
    <source>
        <dbReference type="Pfam" id="PF03007"/>
    </source>
</evidence>
<dbReference type="GO" id="GO:0051701">
    <property type="term" value="P:biological process involved in interaction with host"/>
    <property type="evidence" value="ECO:0007669"/>
    <property type="project" value="TreeGrafter"/>
</dbReference>
<dbReference type="InterPro" id="IPR014292">
    <property type="entry name" value="Acyl_transf_WS/DGAT"/>
</dbReference>
<keyword evidence="7 11" id="KW-0319">Glycerol metabolism</keyword>
<dbReference type="Gene3D" id="3.30.559.10">
    <property type="entry name" value="Chloramphenicol acetyltransferase-like domain"/>
    <property type="match status" value="1"/>
</dbReference>
<evidence type="ECO:0000256" key="7">
    <source>
        <dbReference type="ARBA" id="ARBA00022798"/>
    </source>
</evidence>
<dbReference type="GO" id="GO:0071731">
    <property type="term" value="P:response to nitric oxide"/>
    <property type="evidence" value="ECO:0007669"/>
    <property type="project" value="TreeGrafter"/>
</dbReference>
<evidence type="ECO:0000256" key="8">
    <source>
        <dbReference type="ARBA" id="ARBA00023098"/>
    </source>
</evidence>
<dbReference type="PANTHER" id="PTHR31650:SF1">
    <property type="entry name" value="WAX ESTER SYNTHASE_DIACYLGLYCEROL ACYLTRANSFERASE 4-RELATED"/>
    <property type="match status" value="1"/>
</dbReference>
<keyword evidence="5 11" id="KW-0444">Lipid biosynthesis</keyword>
<dbReference type="GO" id="GO:0019432">
    <property type="term" value="P:triglyceride biosynthetic process"/>
    <property type="evidence" value="ECO:0007669"/>
    <property type="project" value="TreeGrafter"/>
</dbReference>
<evidence type="ECO:0000259" key="13">
    <source>
        <dbReference type="Pfam" id="PF06974"/>
    </source>
</evidence>
<dbReference type="AlphaFoldDB" id="A0AA46PD74"/>
<evidence type="ECO:0000313" key="14">
    <source>
        <dbReference type="EMBL" id="UYF91659.1"/>
    </source>
</evidence>
<evidence type="ECO:0000256" key="10">
    <source>
        <dbReference type="ARBA" id="ARBA00048109"/>
    </source>
</evidence>
<dbReference type="InterPro" id="IPR004255">
    <property type="entry name" value="O-acyltransferase_WSD1_N"/>
</dbReference>